<accession>A0ABU3BUG2</accession>
<feature type="domain" description="HEPN/Toprim N-terminal" evidence="1">
    <location>
        <begin position="1"/>
        <end position="210"/>
    </location>
</feature>
<feature type="non-terminal residue" evidence="2">
    <location>
        <position position="217"/>
    </location>
</feature>
<comment type="caution">
    <text evidence="2">The sequence shown here is derived from an EMBL/GenBank/DDBJ whole genome shotgun (WGS) entry which is preliminary data.</text>
</comment>
<gene>
    <name evidence="2" type="ORF">RM540_14300</name>
</gene>
<protein>
    <submittedName>
        <fullName evidence="2">HEPN/Toprim-associated domain-containing protein</fullName>
    </submittedName>
</protein>
<organism evidence="2 3">
    <name type="scientific">Rubrivirga litoralis</name>
    <dbReference type="NCBI Taxonomy" id="3075598"/>
    <lineage>
        <taxon>Bacteria</taxon>
        <taxon>Pseudomonadati</taxon>
        <taxon>Rhodothermota</taxon>
        <taxon>Rhodothermia</taxon>
        <taxon>Rhodothermales</taxon>
        <taxon>Rubricoccaceae</taxon>
        <taxon>Rubrivirga</taxon>
    </lineage>
</organism>
<dbReference type="RefSeq" id="WP_311665308.1">
    <property type="nucleotide sequence ID" value="NZ_JAVRHT010000042.1"/>
</dbReference>
<dbReference type="Pfam" id="PF18871">
    <property type="entry name" value="HEPN_Toprim_N"/>
    <property type="match status" value="1"/>
</dbReference>
<reference evidence="2 3" key="1">
    <citation type="submission" date="2023-09" db="EMBL/GenBank/DDBJ databases">
        <authorList>
            <person name="Rey-Velasco X."/>
        </authorList>
    </citation>
    <scope>NUCLEOTIDE SEQUENCE [LARGE SCALE GENOMIC DNA]</scope>
    <source>
        <strain evidence="2 3">F394</strain>
    </source>
</reference>
<name>A0ABU3BUG2_9BACT</name>
<evidence type="ECO:0000313" key="2">
    <source>
        <dbReference type="EMBL" id="MDT0632925.1"/>
    </source>
</evidence>
<dbReference type="InterPro" id="IPR041487">
    <property type="entry name" value="HEPN/Toprim-NTD1"/>
</dbReference>
<keyword evidence="3" id="KW-1185">Reference proteome</keyword>
<evidence type="ECO:0000313" key="3">
    <source>
        <dbReference type="Proteomes" id="UP001267426"/>
    </source>
</evidence>
<proteinExistence type="predicted"/>
<evidence type="ECO:0000259" key="1">
    <source>
        <dbReference type="Pfam" id="PF18871"/>
    </source>
</evidence>
<dbReference type="EMBL" id="JAVRHT010000042">
    <property type="protein sequence ID" value="MDT0632925.1"/>
    <property type="molecule type" value="Genomic_DNA"/>
</dbReference>
<dbReference type="Proteomes" id="UP001267426">
    <property type="component" value="Unassembled WGS sequence"/>
</dbReference>
<sequence length="217" mass="24623">MGSYSEIKLGALSLGSVKNGYDPYLLSLFQESDKRLVETTLGECGLYGEVDEGEENDPITLIQYACTVPVVRDRLELLGFTRSVAEKGFEVGRSAEVDRLEEWSRRDSYGDLYAETLSVLRQITLDQWQETVRDIEAESLHRANPYDRSASLSPLHRYVLTNNWYGFPGHEYRHFLRLAVDTVPSDTELVYDLTDLVLGGWVDDSDELVEELADEVS</sequence>